<dbReference type="CDD" id="cd02792">
    <property type="entry name" value="MopB_CT_Formate-Dh-Na-like"/>
    <property type="match status" value="1"/>
</dbReference>
<keyword evidence="6" id="KW-0500">Molybdenum</keyword>
<accession>Q65TS3</accession>
<evidence type="ECO:0000256" key="1">
    <source>
        <dbReference type="ARBA" id="ARBA00001942"/>
    </source>
</evidence>
<dbReference type="PROSITE" id="PS00551">
    <property type="entry name" value="MOLYBDOPTERIN_PROK_1"/>
    <property type="match status" value="1"/>
</dbReference>
<dbReference type="InterPro" id="IPR027467">
    <property type="entry name" value="MopterinOxRdtase_cofactor_BS"/>
</dbReference>
<keyword evidence="9" id="KW-0574">Periplasm</keyword>
<dbReference type="SUPFAM" id="SSF50692">
    <property type="entry name" value="ADC-like"/>
    <property type="match status" value="1"/>
</dbReference>
<dbReference type="InterPro" id="IPR006311">
    <property type="entry name" value="TAT_signal"/>
</dbReference>
<dbReference type="InterPro" id="IPR006963">
    <property type="entry name" value="Mopterin_OxRdtase_4Fe-4S_dom"/>
</dbReference>
<keyword evidence="11" id="KW-0560">Oxidoreductase</keyword>
<dbReference type="PANTHER" id="PTHR43598:SF1">
    <property type="entry name" value="FORMATE DEHYDROGENASE-O MAJOR SUBUNIT"/>
    <property type="match status" value="1"/>
</dbReference>
<evidence type="ECO:0000256" key="4">
    <source>
        <dbReference type="ARBA" id="ARBA00010312"/>
    </source>
</evidence>
<dbReference type="GO" id="GO:0009326">
    <property type="term" value="C:formate dehydrogenase complex"/>
    <property type="evidence" value="ECO:0007669"/>
    <property type="project" value="UniProtKB-ARBA"/>
</dbReference>
<dbReference type="SUPFAM" id="SSF53706">
    <property type="entry name" value="Formate dehydrogenase/DMSO reductase, domains 1-3"/>
    <property type="match status" value="1"/>
</dbReference>
<evidence type="ECO:0000256" key="3">
    <source>
        <dbReference type="ARBA" id="ARBA00004418"/>
    </source>
</evidence>
<dbReference type="PROSITE" id="PS51669">
    <property type="entry name" value="4FE4S_MOW_BIS_MGD"/>
    <property type="match status" value="1"/>
</dbReference>
<dbReference type="GO" id="GO:0051539">
    <property type="term" value="F:4 iron, 4 sulfur cluster binding"/>
    <property type="evidence" value="ECO:0007669"/>
    <property type="project" value="UniProtKB-KW"/>
</dbReference>
<dbReference type="GO" id="GO:0009061">
    <property type="term" value="P:anaerobic respiration"/>
    <property type="evidence" value="ECO:0007669"/>
    <property type="project" value="TreeGrafter"/>
</dbReference>
<evidence type="ECO:0000256" key="11">
    <source>
        <dbReference type="ARBA" id="ARBA00023002"/>
    </source>
</evidence>
<feature type="domain" description="4Fe-4S Mo/W bis-MGD-type" evidence="15">
    <location>
        <begin position="53"/>
        <end position="116"/>
    </location>
</feature>
<dbReference type="STRING" id="221988.MS1030"/>
<dbReference type="GO" id="GO:0036397">
    <property type="term" value="F:formate dehydrogenase (quinone) activity"/>
    <property type="evidence" value="ECO:0007669"/>
    <property type="project" value="UniProtKB-ARBA"/>
</dbReference>
<dbReference type="GO" id="GO:0015944">
    <property type="term" value="P:formate oxidation"/>
    <property type="evidence" value="ECO:0007669"/>
    <property type="project" value="UniProtKB-ARBA"/>
</dbReference>
<dbReference type="eggNOG" id="COG3383">
    <property type="taxonomic scope" value="Bacteria"/>
</dbReference>
<evidence type="ECO:0000256" key="5">
    <source>
        <dbReference type="ARBA" id="ARBA00022485"/>
    </source>
</evidence>
<evidence type="ECO:0000259" key="15">
    <source>
        <dbReference type="PROSITE" id="PS51669"/>
    </source>
</evidence>
<dbReference type="Gene3D" id="2.40.40.20">
    <property type="match status" value="1"/>
</dbReference>
<dbReference type="GO" id="GO:0030151">
    <property type="term" value="F:molybdenum ion binding"/>
    <property type="evidence" value="ECO:0007669"/>
    <property type="project" value="TreeGrafter"/>
</dbReference>
<dbReference type="InterPro" id="IPR009010">
    <property type="entry name" value="Asp_de-COase-like_dom_sf"/>
</dbReference>
<evidence type="ECO:0000256" key="12">
    <source>
        <dbReference type="ARBA" id="ARBA00023004"/>
    </source>
</evidence>
<dbReference type="GO" id="GO:0042597">
    <property type="term" value="C:periplasmic space"/>
    <property type="evidence" value="ECO:0007669"/>
    <property type="project" value="UniProtKB-SubCell"/>
</dbReference>
<keyword evidence="7" id="KW-0479">Metal-binding</keyword>
<dbReference type="FunFam" id="3.30.200.210:FF:000003">
    <property type="entry name" value="Formate dehydrogenase-N subunit alpha"/>
    <property type="match status" value="1"/>
</dbReference>
<dbReference type="Gene3D" id="3.30.200.210">
    <property type="match status" value="1"/>
</dbReference>
<keyword evidence="8" id="KW-0732">Signal</keyword>
<dbReference type="AlphaFoldDB" id="Q65TS3"/>
<dbReference type="InterPro" id="IPR006656">
    <property type="entry name" value="Mopterin_OxRdtase"/>
</dbReference>
<dbReference type="GO" id="GO:0008863">
    <property type="term" value="F:formate dehydrogenase (NAD+) activity"/>
    <property type="evidence" value="ECO:0007669"/>
    <property type="project" value="InterPro"/>
</dbReference>
<dbReference type="KEGG" id="msu:MS1030"/>
<reference evidence="16 17" key="1">
    <citation type="journal article" date="2004" name="Nat. Biotechnol.">
        <title>The genome sequence of the capnophilic rumen bacterium Mannheimia succiniciproducens.</title>
        <authorList>
            <person name="Hong S.H."/>
            <person name="Kim J.S."/>
            <person name="Lee S.Y."/>
            <person name="In Y.H."/>
            <person name="Choi S.S."/>
            <person name="Rih J.-K."/>
            <person name="Kim C.H."/>
            <person name="Jeong H."/>
            <person name="Hur C.G."/>
            <person name="Kim J.J."/>
        </authorList>
    </citation>
    <scope>NUCLEOTIDE SEQUENCE [LARGE SCALE GENOMIC DNA]</scope>
    <source>
        <strain evidence="17">KCTC 0769BP / MBEL55E</strain>
    </source>
</reference>
<sequence length="1028" mass="113982">MFATHLLGVIMQVSRRKFFKICAGGMASSSAAMLGFMPTQALAAPREYKLIHAKVARNNCTYCAVGCGMLMYSLGDGAKNARGKLFHVEGDPDHPVSRGSLCPKGAGVLDFVNSPNRLKYPEYRAPGSDKWVRLSWEDAIHRIAKLMKEDRDAYFEEKNAQDTTVNRWLTTTMFCSSATSNETGILTHRWARSLGMVTINNQAATCHGPTVPALAATFGRGAMTNHWVDIKNANLVIVMGANTAEAHPVGFKWVIEAKKNGAKLMVVDPRFNRTAAVSDFFAQIRAGSDIAFLLGVIRYLLEHDAIQHEYVKHYTNAALIVADDFEFNDGLFSGFDESTAQYDRTSWAYATDESGQPLRDLTMQHPHCVLNLLKKHVERYTAETVENITGVKQATFNQFCETLAETASPNKTATFLYALGWTQHTVGAQNIRAMAMIQLLLGNIGMAGGGVNALRGHSNVQGASDMGLTPVGLPGYLQLPNEKDVSLEKYLERVTPKTLVQGQTNFLQNTPKFVVSLLKSFYGDNATAENEWGFHYLPKYDQVYDQLKMIEMMNEGQINGFLCQGFNPVSSLPNKNKVVSALSKLKYCVVFDPTETTTSNFWQNHGEYNDVNPAEIQTEVFRLPTVCFAEEDGSIANSGRWLQWHYKAAEPPAEAKPDVDILAEIREAILEMYEKEGGRGLEPLKATAWDYVNPLEPKAEELAKQNNGYALADLYDTAGNLIAKKGELLSNFGQLRDDGTTACSAWIYTGQWTEKGNQMDNRDNSDPSGLGNTLGWAFAWPANRRIVYNRASADLTGKPWDPKRQLVKWNGKNWNYIDIADFGTAPPNSEIMPFIMQNDGLGGLFCLNRLADGPFPEHYEPMETPIGTNPLHPNVISSPVARVMENDKPNFGTSNEFPYVGTTYSLTEHFHAWTAQVQLSMITQPEAFAEISEELAQEKGIKQGDVVKVHSKRGYIKMKAVVTKRIKPLTVNGQTVHTIGFPIHWGFSGVGKKTFVTNTLTPPVGEVNSLTPEYKAFLVNIEKTTEAL</sequence>
<dbReference type="SMART" id="SM00926">
    <property type="entry name" value="Molybdop_Fe4S4"/>
    <property type="match status" value="1"/>
</dbReference>
<evidence type="ECO:0000256" key="10">
    <source>
        <dbReference type="ARBA" id="ARBA00022933"/>
    </source>
</evidence>
<evidence type="ECO:0000256" key="13">
    <source>
        <dbReference type="ARBA" id="ARBA00023014"/>
    </source>
</evidence>
<dbReference type="NCBIfam" id="TIGR01553">
    <property type="entry name" value="formate-DH-alph"/>
    <property type="match status" value="1"/>
</dbReference>
<dbReference type="Gene3D" id="3.40.228.10">
    <property type="entry name" value="Dimethylsulfoxide Reductase, domain 2"/>
    <property type="match status" value="2"/>
</dbReference>
<dbReference type="HOGENOM" id="CLU_000422_1_0_6"/>
<evidence type="ECO:0000313" key="16">
    <source>
        <dbReference type="EMBL" id="AAU37637.1"/>
    </source>
</evidence>
<proteinExistence type="inferred from homology"/>
<dbReference type="Proteomes" id="UP000000607">
    <property type="component" value="Chromosome"/>
</dbReference>
<protein>
    <submittedName>
        <fullName evidence="16">BisC protein</fullName>
    </submittedName>
</protein>
<gene>
    <name evidence="16" type="primary">bisC</name>
    <name evidence="16" type="ordered locus">MS1030</name>
</gene>
<dbReference type="FunFam" id="3.40.228.10:FF:000006">
    <property type="entry name" value="Formate dehydrogenase, alpha subunit, selenocysteine-containing"/>
    <property type="match status" value="1"/>
</dbReference>
<dbReference type="CDD" id="cd02752">
    <property type="entry name" value="MopB_Formate-Dh-Na-like"/>
    <property type="match status" value="1"/>
</dbReference>
<dbReference type="Pfam" id="PF01568">
    <property type="entry name" value="Molydop_binding"/>
    <property type="match status" value="1"/>
</dbReference>
<keyword evidence="5" id="KW-0004">4Fe-4S</keyword>
<dbReference type="PROSITE" id="PS00932">
    <property type="entry name" value="MOLYBDOPTERIN_PROK_3"/>
    <property type="match status" value="1"/>
</dbReference>
<dbReference type="FunFam" id="3.40.50.740:FF:000007">
    <property type="entry name" value="Formate dehydrogenase, alpha subunit, selenocysteine-containing"/>
    <property type="match status" value="1"/>
</dbReference>
<evidence type="ECO:0000256" key="6">
    <source>
        <dbReference type="ARBA" id="ARBA00022505"/>
    </source>
</evidence>
<dbReference type="Pfam" id="PF00384">
    <property type="entry name" value="Molybdopterin"/>
    <property type="match status" value="1"/>
</dbReference>
<dbReference type="Gene3D" id="3.40.50.740">
    <property type="match status" value="1"/>
</dbReference>
<dbReference type="InterPro" id="IPR006443">
    <property type="entry name" value="Formate-DH-alph_fdnG"/>
</dbReference>
<dbReference type="InterPro" id="IPR006655">
    <property type="entry name" value="Mopterin_OxRdtase_prok_CS"/>
</dbReference>
<keyword evidence="14" id="KW-0520">NAD</keyword>
<dbReference type="FunFam" id="2.40.40.20:FF:000017">
    <property type="entry name" value="Formate dehydrogenase, alpha subunit"/>
    <property type="match status" value="1"/>
</dbReference>
<name>Q65TS3_MANSM</name>
<keyword evidence="13" id="KW-0411">Iron-sulfur</keyword>
<evidence type="ECO:0000256" key="14">
    <source>
        <dbReference type="ARBA" id="ARBA00023027"/>
    </source>
</evidence>
<dbReference type="PANTHER" id="PTHR43598">
    <property type="entry name" value="TUNGSTEN-CONTAINING FORMYLMETHANOFURAN DEHYDROGENASE 2 SUBUNIT B"/>
    <property type="match status" value="1"/>
</dbReference>
<evidence type="ECO:0000256" key="9">
    <source>
        <dbReference type="ARBA" id="ARBA00022764"/>
    </source>
</evidence>
<evidence type="ECO:0000256" key="2">
    <source>
        <dbReference type="ARBA" id="ARBA00001966"/>
    </source>
</evidence>
<dbReference type="EMBL" id="AE016827">
    <property type="protein sequence ID" value="AAU37637.1"/>
    <property type="molecule type" value="Genomic_DNA"/>
</dbReference>
<dbReference type="eggNOG" id="COG0243">
    <property type="taxonomic scope" value="Bacteria"/>
</dbReference>
<comment type="subcellular location">
    <subcellularLocation>
        <location evidence="3">Periplasm</location>
    </subcellularLocation>
</comment>
<keyword evidence="17" id="KW-1185">Reference proteome</keyword>
<comment type="cofactor">
    <cofactor evidence="2">
        <name>[4Fe-4S] cluster</name>
        <dbReference type="ChEBI" id="CHEBI:49883"/>
    </cofactor>
</comment>
<dbReference type="GO" id="GO:0047111">
    <property type="term" value="F:formate dehydrogenase (cytochrome-c-553) activity"/>
    <property type="evidence" value="ECO:0007669"/>
    <property type="project" value="InterPro"/>
</dbReference>
<keyword evidence="10" id="KW-0712">Selenocysteine</keyword>
<evidence type="ECO:0000256" key="8">
    <source>
        <dbReference type="ARBA" id="ARBA00022729"/>
    </source>
</evidence>
<dbReference type="FunFam" id="3.40.228.10:FF:000009">
    <property type="entry name" value="Formate dehydrogenase, alpha subunit, selenocysteine-containing"/>
    <property type="match status" value="1"/>
</dbReference>
<dbReference type="GO" id="GO:0009055">
    <property type="term" value="F:electron transfer activity"/>
    <property type="evidence" value="ECO:0007669"/>
    <property type="project" value="InterPro"/>
</dbReference>
<organism evidence="16 17">
    <name type="scientific">Mannheimia succiniciproducens (strain KCTC 0769BP / MBEL55E)</name>
    <dbReference type="NCBI Taxonomy" id="221988"/>
    <lineage>
        <taxon>Bacteria</taxon>
        <taxon>Pseudomonadati</taxon>
        <taxon>Pseudomonadota</taxon>
        <taxon>Gammaproteobacteria</taxon>
        <taxon>Pasteurellales</taxon>
        <taxon>Pasteurellaceae</taxon>
        <taxon>Basfia</taxon>
    </lineage>
</organism>
<dbReference type="Pfam" id="PF04879">
    <property type="entry name" value="Molybdop_Fe4S4"/>
    <property type="match status" value="1"/>
</dbReference>
<evidence type="ECO:0000313" key="17">
    <source>
        <dbReference type="Proteomes" id="UP000000607"/>
    </source>
</evidence>
<dbReference type="InterPro" id="IPR006657">
    <property type="entry name" value="MoPterin_dinucl-bd_dom"/>
</dbReference>
<dbReference type="PROSITE" id="PS51318">
    <property type="entry name" value="TAT"/>
    <property type="match status" value="1"/>
</dbReference>
<comment type="similarity">
    <text evidence="4">Belongs to the prokaryotic molybdopterin-containing oxidoreductase family.</text>
</comment>
<comment type="cofactor">
    <cofactor evidence="1">
        <name>Mo-bis(molybdopterin guanine dinucleotide)</name>
        <dbReference type="ChEBI" id="CHEBI:60539"/>
    </cofactor>
</comment>
<keyword evidence="12" id="KW-0408">Iron</keyword>
<evidence type="ECO:0000256" key="7">
    <source>
        <dbReference type="ARBA" id="ARBA00022723"/>
    </source>
</evidence>
<dbReference type="GO" id="GO:0043546">
    <property type="term" value="F:molybdopterin cofactor binding"/>
    <property type="evidence" value="ECO:0007669"/>
    <property type="project" value="InterPro"/>
</dbReference>